<organism evidence="2">
    <name type="scientific">Streptomyces sp. NBC_00093</name>
    <dbReference type="NCBI Taxonomy" id="2975649"/>
    <lineage>
        <taxon>Bacteria</taxon>
        <taxon>Bacillati</taxon>
        <taxon>Actinomycetota</taxon>
        <taxon>Actinomycetes</taxon>
        <taxon>Kitasatosporales</taxon>
        <taxon>Streptomycetaceae</taxon>
        <taxon>Streptomyces</taxon>
    </lineage>
</organism>
<sequence length="105" mass="10619">MTPRIGIGMMLASTVDSTSVVVVRWAAGDRQVTCGGAPMVDPAQDDPGTGQPLDPAQSAGTLLGKRYATEDGTVELLCTRPGQGTLALGGVPLTVKSAKPLPASD</sequence>
<evidence type="ECO:0000313" key="2">
    <source>
        <dbReference type="EMBL" id="WTT22309.1"/>
    </source>
</evidence>
<proteinExistence type="predicted"/>
<accession>A0AAU2AF19</accession>
<feature type="region of interest" description="Disordered" evidence="1">
    <location>
        <begin position="39"/>
        <end position="59"/>
    </location>
</feature>
<reference evidence="2" key="1">
    <citation type="submission" date="2022-10" db="EMBL/GenBank/DDBJ databases">
        <title>The complete genomes of actinobacterial strains from the NBC collection.</title>
        <authorList>
            <person name="Joergensen T.S."/>
            <person name="Alvarez Arevalo M."/>
            <person name="Sterndorff E.B."/>
            <person name="Faurdal D."/>
            <person name="Vuksanovic O."/>
            <person name="Mourched A.-S."/>
            <person name="Charusanti P."/>
            <person name="Shaw S."/>
            <person name="Blin K."/>
            <person name="Weber T."/>
        </authorList>
    </citation>
    <scope>NUCLEOTIDE SEQUENCE</scope>
    <source>
        <strain evidence="2">NBC_00093</strain>
    </source>
</reference>
<name>A0AAU2AF19_9ACTN</name>
<gene>
    <name evidence="2" type="ORF">OHA22_45595</name>
</gene>
<dbReference type="AlphaFoldDB" id="A0AAU2AF19"/>
<protein>
    <submittedName>
        <fullName evidence="2">Uncharacterized protein</fullName>
    </submittedName>
</protein>
<dbReference type="EMBL" id="CP108222">
    <property type="protein sequence ID" value="WTT22309.1"/>
    <property type="molecule type" value="Genomic_DNA"/>
</dbReference>
<evidence type="ECO:0000256" key="1">
    <source>
        <dbReference type="SAM" id="MobiDB-lite"/>
    </source>
</evidence>